<dbReference type="PANTHER" id="PTHR35789:SF1">
    <property type="entry name" value="SPORE GERMINATION PROTEIN B3"/>
    <property type="match status" value="1"/>
</dbReference>
<evidence type="ECO:0000313" key="12">
    <source>
        <dbReference type="Proteomes" id="UP000194903"/>
    </source>
</evidence>
<dbReference type="Pfam" id="PF25198">
    <property type="entry name" value="Spore_GerAC_N"/>
    <property type="match status" value="1"/>
</dbReference>
<evidence type="ECO:0000259" key="9">
    <source>
        <dbReference type="Pfam" id="PF05504"/>
    </source>
</evidence>
<dbReference type="OrthoDB" id="9816067at2"/>
<keyword evidence="6" id="KW-0564">Palmitate</keyword>
<dbReference type="Proteomes" id="UP000194903">
    <property type="component" value="Unassembled WGS sequence"/>
</dbReference>
<protein>
    <submittedName>
        <fullName evidence="11">Uncharacterized protein</fullName>
    </submittedName>
</protein>
<feature type="signal peptide" evidence="8">
    <location>
        <begin position="1"/>
        <end position="22"/>
    </location>
</feature>
<feature type="domain" description="Spore germination protein N-terminal" evidence="10">
    <location>
        <begin position="24"/>
        <end position="187"/>
    </location>
</feature>
<evidence type="ECO:0000256" key="4">
    <source>
        <dbReference type="ARBA" id="ARBA00022729"/>
    </source>
</evidence>
<keyword evidence="4 8" id="KW-0732">Signal</keyword>
<dbReference type="RefSeq" id="WP_087019253.1">
    <property type="nucleotide sequence ID" value="NZ_NHOC01000005.1"/>
</dbReference>
<dbReference type="EMBL" id="NHOC01000005">
    <property type="protein sequence ID" value="OUM20628.1"/>
    <property type="molecule type" value="Genomic_DNA"/>
</dbReference>
<comment type="caution">
    <text evidence="11">The sequence shown here is derived from an EMBL/GenBank/DDBJ whole genome shotgun (WGS) entry which is preliminary data.</text>
</comment>
<dbReference type="PANTHER" id="PTHR35789">
    <property type="entry name" value="SPORE GERMINATION PROTEIN B3"/>
    <property type="match status" value="1"/>
</dbReference>
<proteinExistence type="inferred from homology"/>
<keyword evidence="7" id="KW-0449">Lipoprotein</keyword>
<gene>
    <name evidence="11" type="ORF">CBW42_07300</name>
</gene>
<evidence type="ECO:0000256" key="1">
    <source>
        <dbReference type="ARBA" id="ARBA00004635"/>
    </source>
</evidence>
<keyword evidence="5" id="KW-0472">Membrane</keyword>
<dbReference type="AlphaFoldDB" id="A0A252F4C2"/>
<evidence type="ECO:0000256" key="6">
    <source>
        <dbReference type="ARBA" id="ARBA00023139"/>
    </source>
</evidence>
<dbReference type="Pfam" id="PF05504">
    <property type="entry name" value="Spore_GerAC"/>
    <property type="match status" value="1"/>
</dbReference>
<evidence type="ECO:0000256" key="2">
    <source>
        <dbReference type="ARBA" id="ARBA00007886"/>
    </source>
</evidence>
<evidence type="ECO:0000256" key="3">
    <source>
        <dbReference type="ARBA" id="ARBA00022544"/>
    </source>
</evidence>
<comment type="subcellular location">
    <subcellularLocation>
        <location evidence="1">Membrane</location>
        <topology evidence="1">Lipid-anchor</topology>
    </subcellularLocation>
</comment>
<evidence type="ECO:0000259" key="10">
    <source>
        <dbReference type="Pfam" id="PF25198"/>
    </source>
</evidence>
<dbReference type="GO" id="GO:0016020">
    <property type="term" value="C:membrane"/>
    <property type="evidence" value="ECO:0007669"/>
    <property type="project" value="UniProtKB-SubCell"/>
</dbReference>
<reference evidence="11 12" key="1">
    <citation type="submission" date="2017-05" db="EMBL/GenBank/DDBJ databases">
        <title>Butyricicoccus porcorum sp. nov. a butyrate-producing bacterium from the swine intestinal tract.</title>
        <authorList>
            <person name="Trachsel J."/>
            <person name="Humphrey S."/>
            <person name="Allen H.K."/>
        </authorList>
    </citation>
    <scope>NUCLEOTIDE SEQUENCE [LARGE SCALE GENOMIC DNA]</scope>
    <source>
        <strain evidence="11">BB10</strain>
    </source>
</reference>
<feature type="chain" id="PRO_5012197224" evidence="8">
    <location>
        <begin position="23"/>
        <end position="333"/>
    </location>
</feature>
<dbReference type="GO" id="GO:0009847">
    <property type="term" value="P:spore germination"/>
    <property type="evidence" value="ECO:0007669"/>
    <property type="project" value="InterPro"/>
</dbReference>
<keyword evidence="3" id="KW-0309">Germination</keyword>
<accession>A0A252F4C2</accession>
<name>A0A252F4C2_9FIRM</name>
<evidence type="ECO:0000256" key="7">
    <source>
        <dbReference type="ARBA" id="ARBA00023288"/>
    </source>
</evidence>
<dbReference type="InterPro" id="IPR046953">
    <property type="entry name" value="Spore_GerAC-like_C"/>
</dbReference>
<dbReference type="InterPro" id="IPR008844">
    <property type="entry name" value="Spore_GerAC-like"/>
</dbReference>
<keyword evidence="12" id="KW-1185">Reference proteome</keyword>
<evidence type="ECO:0000313" key="11">
    <source>
        <dbReference type="EMBL" id="OUM20628.1"/>
    </source>
</evidence>
<sequence length="333" mass="35009">MKRAGIAILLCLSLCGCSWRDAGDLSPVTAGAITRDNGAYLLTAELAVPNPDSAVPQSITVTGAADSIAQAIDNAGAGRDAQLYWSHARVLLLGTDILRSGMRETIRALTVSSEVRPSVRLCAVKNAQADTVLTTCASVSGDPPGFALGDSIELAVKQSQAPDMPLYRVLDRVESDGIDPVLPAVSIEGEQAVLDGAALFSGDVLCGWLDKAQTGVLCLLMQTGDRAAVYDTSTRYPLTGIDPVVRADASAFTVTITASLSCEDRTQAEQAAEALRVQCVQVIRTLQETGCDALGFGRTWAEQHSSSEIDWRTAPVTVRVTLRGTQSAEGGSR</sequence>
<dbReference type="InterPro" id="IPR057336">
    <property type="entry name" value="GerAC_N"/>
</dbReference>
<comment type="similarity">
    <text evidence="2">Belongs to the GerABKC lipoprotein family.</text>
</comment>
<evidence type="ECO:0000256" key="5">
    <source>
        <dbReference type="ARBA" id="ARBA00023136"/>
    </source>
</evidence>
<evidence type="ECO:0000256" key="8">
    <source>
        <dbReference type="SAM" id="SignalP"/>
    </source>
</evidence>
<organism evidence="11 12">
    <name type="scientific">Butyricicoccus porcorum</name>
    <dbReference type="NCBI Taxonomy" id="1945634"/>
    <lineage>
        <taxon>Bacteria</taxon>
        <taxon>Bacillati</taxon>
        <taxon>Bacillota</taxon>
        <taxon>Clostridia</taxon>
        <taxon>Eubacteriales</taxon>
        <taxon>Butyricicoccaceae</taxon>
        <taxon>Butyricicoccus</taxon>
    </lineage>
</organism>
<dbReference type="PROSITE" id="PS51257">
    <property type="entry name" value="PROKAR_LIPOPROTEIN"/>
    <property type="match status" value="1"/>
</dbReference>
<feature type="domain" description="Spore germination GerAC-like C-terminal" evidence="9">
    <location>
        <begin position="195"/>
        <end position="321"/>
    </location>
</feature>